<protein>
    <submittedName>
        <fullName evidence="1">Uncharacterized protein</fullName>
    </submittedName>
</protein>
<name>A0AAV4XA76_CAEEX</name>
<accession>A0AAV4XA76</accession>
<dbReference type="Proteomes" id="UP001054945">
    <property type="component" value="Unassembled WGS sequence"/>
</dbReference>
<gene>
    <name evidence="1" type="ORF">CEXT_80121</name>
</gene>
<sequence length="125" mass="14227">MRFVKSVQKIFQDDGHTSLDLVVTKTSSHTITNIENSTVIDHGINLAEPTLQILDKQTCHSNELLIDVLEEVQSSPELEIITTKICSKNMQQNTGGLNSEINILMRNKFPIHLILMHYVWIMGKR</sequence>
<dbReference type="AlphaFoldDB" id="A0AAV4XA76"/>
<keyword evidence="2" id="KW-1185">Reference proteome</keyword>
<reference evidence="1 2" key="1">
    <citation type="submission" date="2021-06" db="EMBL/GenBank/DDBJ databases">
        <title>Caerostris extrusa draft genome.</title>
        <authorList>
            <person name="Kono N."/>
            <person name="Arakawa K."/>
        </authorList>
    </citation>
    <scope>NUCLEOTIDE SEQUENCE [LARGE SCALE GENOMIC DNA]</scope>
</reference>
<dbReference type="EMBL" id="BPLR01000091">
    <property type="protein sequence ID" value="GIY92082.1"/>
    <property type="molecule type" value="Genomic_DNA"/>
</dbReference>
<proteinExistence type="predicted"/>
<comment type="caution">
    <text evidence="1">The sequence shown here is derived from an EMBL/GenBank/DDBJ whole genome shotgun (WGS) entry which is preliminary data.</text>
</comment>
<evidence type="ECO:0000313" key="1">
    <source>
        <dbReference type="EMBL" id="GIY92082.1"/>
    </source>
</evidence>
<evidence type="ECO:0000313" key="2">
    <source>
        <dbReference type="Proteomes" id="UP001054945"/>
    </source>
</evidence>
<organism evidence="1 2">
    <name type="scientific">Caerostris extrusa</name>
    <name type="common">Bark spider</name>
    <name type="synonym">Caerostris bankana</name>
    <dbReference type="NCBI Taxonomy" id="172846"/>
    <lineage>
        <taxon>Eukaryota</taxon>
        <taxon>Metazoa</taxon>
        <taxon>Ecdysozoa</taxon>
        <taxon>Arthropoda</taxon>
        <taxon>Chelicerata</taxon>
        <taxon>Arachnida</taxon>
        <taxon>Araneae</taxon>
        <taxon>Araneomorphae</taxon>
        <taxon>Entelegynae</taxon>
        <taxon>Araneoidea</taxon>
        <taxon>Araneidae</taxon>
        <taxon>Caerostris</taxon>
    </lineage>
</organism>